<feature type="domain" description="Beta-lactamase-related" evidence="1">
    <location>
        <begin position="224"/>
        <end position="439"/>
    </location>
</feature>
<dbReference type="STRING" id="106004.A0A1Y2F3W7"/>
<accession>A0A1Y2F3W7</accession>
<dbReference type="InterPro" id="IPR012338">
    <property type="entry name" value="Beta-lactam/transpept-like"/>
</dbReference>
<dbReference type="InParanoid" id="A0A1Y2F3W7"/>
<dbReference type="PANTHER" id="PTHR43283">
    <property type="entry name" value="BETA-LACTAMASE-RELATED"/>
    <property type="match status" value="1"/>
</dbReference>
<dbReference type="InterPro" id="IPR001466">
    <property type="entry name" value="Beta-lactam-related"/>
</dbReference>
<dbReference type="SUPFAM" id="SSF56601">
    <property type="entry name" value="beta-lactamase/transpeptidase-like"/>
    <property type="match status" value="1"/>
</dbReference>
<dbReference type="GO" id="GO:0016787">
    <property type="term" value="F:hydrolase activity"/>
    <property type="evidence" value="ECO:0007669"/>
    <property type="project" value="UniProtKB-KW"/>
</dbReference>
<organism evidence="2 3">
    <name type="scientific">Leucosporidium creatinivorum</name>
    <dbReference type="NCBI Taxonomy" id="106004"/>
    <lineage>
        <taxon>Eukaryota</taxon>
        <taxon>Fungi</taxon>
        <taxon>Dikarya</taxon>
        <taxon>Basidiomycota</taxon>
        <taxon>Pucciniomycotina</taxon>
        <taxon>Microbotryomycetes</taxon>
        <taxon>Leucosporidiales</taxon>
        <taxon>Leucosporidium</taxon>
    </lineage>
</organism>
<sequence length="468" mass="50770">MSSSTFNPAVASKLDAVLKKHTQDPYTQLPRIVVMAASSEGVLYSGGEGYEQLPPRAEQLPAAPRISDKSIFALFSCTKLLTTIAALQLVEKGTLSLQDDAAEWAPELAEVKLLGFGDDVEPKLLENKTIITIEMLLTHTAVFITSTFSVSGLLPLAFLLARVTLSLTPRAPLPFINAAFVSSVEEKHGFSYEFLAPELFERLRTSPGISVGPLGVTAGRYEANTPKKSLTKMPLISEPGQHWDYGTSHDWLGLVIEAASGLNNLEEYFKQNILLPLGIVDISYLPNPKTVDTAHGPIPYTTTPGYSSGDPLHHWGGAGLFGSASSYLTILRALLGDGSLDGARILAKITVDLMFINNLAQDSPAREQQLQDIAELTLPSDPFALKRTAYGYGGWLSGEGYAHGRSETALTWSRMANTYWIVDKENDLAFMVFTNLLPFGDKAVFDCWKEVEPLLYEGAGKGRVGGKA</sequence>
<comment type="caution">
    <text evidence="2">The sequence shown here is derived from an EMBL/GenBank/DDBJ whole genome shotgun (WGS) entry which is preliminary data.</text>
</comment>
<gene>
    <name evidence="2" type="ORF">BCR35DRAFT_332269</name>
</gene>
<dbReference type="PANTHER" id="PTHR43283:SF3">
    <property type="entry name" value="BETA-LACTAMASE FAMILY PROTEIN (AFU_ORTHOLOGUE AFUA_5G07500)"/>
    <property type="match status" value="1"/>
</dbReference>
<reference evidence="2 3" key="1">
    <citation type="submission" date="2016-07" db="EMBL/GenBank/DDBJ databases">
        <title>Pervasive Adenine N6-methylation of Active Genes in Fungi.</title>
        <authorList>
            <consortium name="DOE Joint Genome Institute"/>
            <person name="Mondo S.J."/>
            <person name="Dannebaum R.O."/>
            <person name="Kuo R.C."/>
            <person name="Labutti K."/>
            <person name="Haridas S."/>
            <person name="Kuo A."/>
            <person name="Salamov A."/>
            <person name="Ahrendt S.R."/>
            <person name="Lipzen A."/>
            <person name="Sullivan W."/>
            <person name="Andreopoulos W.B."/>
            <person name="Clum A."/>
            <person name="Lindquist E."/>
            <person name="Daum C."/>
            <person name="Ramamoorthy G.K."/>
            <person name="Gryganskyi A."/>
            <person name="Culley D."/>
            <person name="Magnuson J.K."/>
            <person name="James T.Y."/>
            <person name="O'Malley M.A."/>
            <person name="Stajich J.E."/>
            <person name="Spatafora J.W."/>
            <person name="Visel A."/>
            <person name="Grigoriev I.V."/>
        </authorList>
    </citation>
    <scope>NUCLEOTIDE SEQUENCE [LARGE SCALE GENOMIC DNA]</scope>
    <source>
        <strain evidence="2 3">62-1032</strain>
    </source>
</reference>
<dbReference type="Proteomes" id="UP000193467">
    <property type="component" value="Unassembled WGS sequence"/>
</dbReference>
<feature type="domain" description="Beta-lactamase-related" evidence="1">
    <location>
        <begin position="32"/>
        <end position="141"/>
    </location>
</feature>
<dbReference type="Pfam" id="PF00144">
    <property type="entry name" value="Beta-lactamase"/>
    <property type="match status" value="2"/>
</dbReference>
<evidence type="ECO:0000313" key="2">
    <source>
        <dbReference type="EMBL" id="ORY78387.1"/>
    </source>
</evidence>
<evidence type="ECO:0000313" key="3">
    <source>
        <dbReference type="Proteomes" id="UP000193467"/>
    </source>
</evidence>
<dbReference type="AlphaFoldDB" id="A0A1Y2F3W7"/>
<dbReference type="EMBL" id="MCGR01000029">
    <property type="protein sequence ID" value="ORY78387.1"/>
    <property type="molecule type" value="Genomic_DNA"/>
</dbReference>
<protein>
    <submittedName>
        <fullName evidence="2">Beta-lactamase/transpeptidase-like protein</fullName>
    </submittedName>
</protein>
<proteinExistence type="predicted"/>
<name>A0A1Y2F3W7_9BASI</name>
<dbReference type="OrthoDB" id="428260at2759"/>
<dbReference type="InterPro" id="IPR050789">
    <property type="entry name" value="Diverse_Enzym_Activities"/>
</dbReference>
<keyword evidence="3" id="KW-1185">Reference proteome</keyword>
<dbReference type="Gene3D" id="3.40.710.10">
    <property type="entry name" value="DD-peptidase/beta-lactamase superfamily"/>
    <property type="match status" value="1"/>
</dbReference>
<evidence type="ECO:0000259" key="1">
    <source>
        <dbReference type="Pfam" id="PF00144"/>
    </source>
</evidence>